<protein>
    <submittedName>
        <fullName evidence="1">Uncharacterized protein</fullName>
    </submittedName>
</protein>
<keyword evidence="2" id="KW-1185">Reference proteome</keyword>
<comment type="caution">
    <text evidence="1">The sequence shown here is derived from an EMBL/GenBank/DDBJ whole genome shotgun (WGS) entry which is preliminary data.</text>
</comment>
<proteinExistence type="predicted"/>
<organism evidence="1 2">
    <name type="scientific">Trichonephila inaurata madagascariensis</name>
    <dbReference type="NCBI Taxonomy" id="2747483"/>
    <lineage>
        <taxon>Eukaryota</taxon>
        <taxon>Metazoa</taxon>
        <taxon>Ecdysozoa</taxon>
        <taxon>Arthropoda</taxon>
        <taxon>Chelicerata</taxon>
        <taxon>Arachnida</taxon>
        <taxon>Araneae</taxon>
        <taxon>Araneomorphae</taxon>
        <taxon>Entelegynae</taxon>
        <taxon>Araneoidea</taxon>
        <taxon>Nephilidae</taxon>
        <taxon>Trichonephila</taxon>
        <taxon>Trichonephila inaurata</taxon>
    </lineage>
</organism>
<evidence type="ECO:0000313" key="2">
    <source>
        <dbReference type="Proteomes" id="UP000886998"/>
    </source>
</evidence>
<dbReference type="Proteomes" id="UP000886998">
    <property type="component" value="Unassembled WGS sequence"/>
</dbReference>
<accession>A0A8X6JBW0</accession>
<reference evidence="1" key="1">
    <citation type="submission" date="2020-08" db="EMBL/GenBank/DDBJ databases">
        <title>Multicomponent nature underlies the extraordinary mechanical properties of spider dragline silk.</title>
        <authorList>
            <person name="Kono N."/>
            <person name="Nakamura H."/>
            <person name="Mori M."/>
            <person name="Yoshida Y."/>
            <person name="Ohtoshi R."/>
            <person name="Malay A.D."/>
            <person name="Moran D.A.P."/>
            <person name="Tomita M."/>
            <person name="Numata K."/>
            <person name="Arakawa K."/>
        </authorList>
    </citation>
    <scope>NUCLEOTIDE SEQUENCE</scope>
</reference>
<gene>
    <name evidence="1" type="ORF">TNIN_19161</name>
</gene>
<sequence>MLFFHQCIKPVLPFLVRYHSKEYTGDRHETWESHITPVSKRQLLEWHRHSSSSSTKKIQTSSKQNVITTIFWDDKCVLFGGFYTKRYFGQSTSLL</sequence>
<evidence type="ECO:0000313" key="1">
    <source>
        <dbReference type="EMBL" id="GFS56459.1"/>
    </source>
</evidence>
<dbReference type="EMBL" id="BMAV01027120">
    <property type="protein sequence ID" value="GFS56459.1"/>
    <property type="molecule type" value="Genomic_DNA"/>
</dbReference>
<name>A0A8X6JBW0_9ARAC</name>
<dbReference type="AlphaFoldDB" id="A0A8X6JBW0"/>